<proteinExistence type="predicted"/>
<name>A0A2C6WLS3_9STAP</name>
<accession>A0A2C6WLS3</accession>
<reference evidence="2" key="1">
    <citation type="submission" date="2017-10" db="EMBL/GenBank/DDBJ databases">
        <title>Staphylococcus edaphicus sp. nov., isolated in Antarctica, harbouring mecC gene and genomic islands essential in adaptation to extreme environment.</title>
        <authorList>
            <person name="Pantucek R."/>
            <person name="Sedlacek I."/>
            <person name="Indrakova A."/>
            <person name="Vrbovska V."/>
            <person name="Maslanova I."/>
            <person name="Kovarovic V."/>
            <person name="Svec P."/>
            <person name="Kralova S."/>
            <person name="Kristofova L."/>
            <person name="Keklakova J."/>
            <person name="Petras P."/>
            <person name="Doskar J."/>
        </authorList>
    </citation>
    <scope>NUCLEOTIDE SEQUENCE [LARGE SCALE GENOMIC DNA]</scope>
    <source>
        <strain evidence="2">CCM 5085</strain>
    </source>
</reference>
<sequence length="80" mass="9362">MAFGAETIILKQNKVVKCFYTKGALTKDSALSYDNLQISNKRTFYNLIKVGVIVKVNHKYYLSENTWQTFKHSLRRFLLI</sequence>
<dbReference type="AlphaFoldDB" id="A0A2C6WLS3"/>
<evidence type="ECO:0000313" key="2">
    <source>
        <dbReference type="Proteomes" id="UP000223828"/>
    </source>
</evidence>
<comment type="caution">
    <text evidence="1">The sequence shown here is derived from an EMBL/GenBank/DDBJ whole genome shotgun (WGS) entry which is preliminary data.</text>
</comment>
<dbReference type="EMBL" id="MRZN01000025">
    <property type="protein sequence ID" value="PHK48744.1"/>
    <property type="molecule type" value="Genomic_DNA"/>
</dbReference>
<dbReference type="Proteomes" id="UP000223828">
    <property type="component" value="Unassembled WGS sequence"/>
</dbReference>
<protein>
    <submittedName>
        <fullName evidence="1">Uncharacterized protein</fullName>
    </submittedName>
</protein>
<gene>
    <name evidence="1" type="ORF">BTJ66_11955</name>
</gene>
<organism evidence="1 2">
    <name type="scientific">Staphylococcus edaphicus</name>
    <dbReference type="NCBI Taxonomy" id="1955013"/>
    <lineage>
        <taxon>Bacteria</taxon>
        <taxon>Bacillati</taxon>
        <taxon>Bacillota</taxon>
        <taxon>Bacilli</taxon>
        <taxon>Bacillales</taxon>
        <taxon>Staphylococcaceae</taxon>
        <taxon>Staphylococcus</taxon>
    </lineage>
</organism>
<evidence type="ECO:0000313" key="1">
    <source>
        <dbReference type="EMBL" id="PHK48744.1"/>
    </source>
</evidence>